<protein>
    <recommendedName>
        <fullName evidence="1">BLUF domain-containing protein</fullName>
    </recommendedName>
</protein>
<name>A0A562ZT49_9BURK</name>
<dbReference type="InterPro" id="IPR007024">
    <property type="entry name" value="BLUF_domain"/>
</dbReference>
<dbReference type="InterPro" id="IPR036046">
    <property type="entry name" value="Acylphosphatase-like_dom_sf"/>
</dbReference>
<sequence>MPTTQRTPPAAASGEQDIERIICASVLTRPQAPYAEMERIRETSMRHNQRFGIHAALLCQSGWYVHWMEGPGPALRAMRERVAGDNRHHTQLLVHHSRGPRYLLTRWSMMLNPSDEPPAEFGKRVSSLHESLQRGIQYPPTSVIRRLVAPLRVGLANETETDPEAFHRVGVCSADDGRGFDLVRWLARKHRTASQARRVAGEDDLDSGTDYVDFRQDGHPCRVIAVSRTGLRHGLRRAFLPDWGHLVLLFGDDAKRNTQLMQRVVEACASLPAHPELLGAASDEGVHARMAVAARVAGLRYRQLGLMRAEECDEAWHAVGERLALLGPPRSSQWDLTHPAWIA</sequence>
<dbReference type="AlphaFoldDB" id="A0A562ZT49"/>
<dbReference type="Gene3D" id="3.30.70.100">
    <property type="match status" value="1"/>
</dbReference>
<dbReference type="GO" id="GO:0071949">
    <property type="term" value="F:FAD binding"/>
    <property type="evidence" value="ECO:0007669"/>
    <property type="project" value="InterPro"/>
</dbReference>
<evidence type="ECO:0000313" key="2">
    <source>
        <dbReference type="EMBL" id="TWO71780.1"/>
    </source>
</evidence>
<dbReference type="Pfam" id="PF04940">
    <property type="entry name" value="BLUF"/>
    <property type="match status" value="1"/>
</dbReference>
<organism evidence="2 3">
    <name type="scientific">Caenimonas sedimenti</name>
    <dbReference type="NCBI Taxonomy" id="2596921"/>
    <lineage>
        <taxon>Bacteria</taxon>
        <taxon>Pseudomonadati</taxon>
        <taxon>Pseudomonadota</taxon>
        <taxon>Betaproteobacteria</taxon>
        <taxon>Burkholderiales</taxon>
        <taxon>Comamonadaceae</taxon>
        <taxon>Caenimonas</taxon>
    </lineage>
</organism>
<dbReference type="SUPFAM" id="SSF54975">
    <property type="entry name" value="Acylphosphatase/BLUF domain-like"/>
    <property type="match status" value="1"/>
</dbReference>
<evidence type="ECO:0000259" key="1">
    <source>
        <dbReference type="PROSITE" id="PS50925"/>
    </source>
</evidence>
<dbReference type="OrthoDB" id="8882364at2"/>
<dbReference type="GO" id="GO:0009882">
    <property type="term" value="F:blue light photoreceptor activity"/>
    <property type="evidence" value="ECO:0007669"/>
    <property type="project" value="InterPro"/>
</dbReference>
<dbReference type="PROSITE" id="PS50925">
    <property type="entry name" value="BLUF"/>
    <property type="match status" value="1"/>
</dbReference>
<dbReference type="SMART" id="SM01034">
    <property type="entry name" value="BLUF"/>
    <property type="match status" value="1"/>
</dbReference>
<accession>A0A562ZT49</accession>
<dbReference type="RefSeq" id="WP_145892721.1">
    <property type="nucleotide sequence ID" value="NZ_VOBQ01000006.1"/>
</dbReference>
<gene>
    <name evidence="2" type="ORF">FN976_09225</name>
</gene>
<dbReference type="EMBL" id="VOBQ01000006">
    <property type="protein sequence ID" value="TWO71780.1"/>
    <property type="molecule type" value="Genomic_DNA"/>
</dbReference>
<evidence type="ECO:0000313" key="3">
    <source>
        <dbReference type="Proteomes" id="UP000318199"/>
    </source>
</evidence>
<feature type="domain" description="BLUF" evidence="1">
    <location>
        <begin position="18"/>
        <end position="110"/>
    </location>
</feature>
<dbReference type="Proteomes" id="UP000318199">
    <property type="component" value="Unassembled WGS sequence"/>
</dbReference>
<reference evidence="2 3" key="1">
    <citation type="submission" date="2019-07" db="EMBL/GenBank/DDBJ databases">
        <title>Caenimonas sedimenti sp. nov., isolated from activated sludge.</title>
        <authorList>
            <person name="Xu J."/>
        </authorList>
    </citation>
    <scope>NUCLEOTIDE SEQUENCE [LARGE SCALE GENOMIC DNA]</scope>
    <source>
        <strain evidence="2 3">HX-9-20</strain>
    </source>
</reference>
<keyword evidence="3" id="KW-1185">Reference proteome</keyword>
<proteinExistence type="predicted"/>
<comment type="caution">
    <text evidence="2">The sequence shown here is derived from an EMBL/GenBank/DDBJ whole genome shotgun (WGS) entry which is preliminary data.</text>
</comment>